<sequence>MESSHRKMEIQKQAWSSRGDQRKGFRLCGVARSLGVAGMGVEDLNTTSKGSVSVTHPSPDTTHNTDQEGNTEDMPLIVSMWLNNI</sequence>
<evidence type="ECO:0000313" key="3">
    <source>
        <dbReference type="Proteomes" id="UP000324222"/>
    </source>
</evidence>
<feature type="region of interest" description="Disordered" evidence="1">
    <location>
        <begin position="1"/>
        <end position="21"/>
    </location>
</feature>
<keyword evidence="3" id="KW-1185">Reference proteome</keyword>
<dbReference type="EMBL" id="VSRR010001954">
    <property type="protein sequence ID" value="MPC28716.1"/>
    <property type="molecule type" value="Genomic_DNA"/>
</dbReference>
<reference evidence="2 3" key="1">
    <citation type="submission" date="2019-05" db="EMBL/GenBank/DDBJ databases">
        <title>Another draft genome of Portunus trituberculatus and its Hox gene families provides insights of decapod evolution.</title>
        <authorList>
            <person name="Jeong J.-H."/>
            <person name="Song I."/>
            <person name="Kim S."/>
            <person name="Choi T."/>
            <person name="Kim D."/>
            <person name="Ryu S."/>
            <person name="Kim W."/>
        </authorList>
    </citation>
    <scope>NUCLEOTIDE SEQUENCE [LARGE SCALE GENOMIC DNA]</scope>
    <source>
        <tissue evidence="2">Muscle</tissue>
    </source>
</reference>
<evidence type="ECO:0000313" key="2">
    <source>
        <dbReference type="EMBL" id="MPC28716.1"/>
    </source>
</evidence>
<dbReference type="Proteomes" id="UP000324222">
    <property type="component" value="Unassembled WGS sequence"/>
</dbReference>
<name>A0A5B7E681_PORTR</name>
<proteinExistence type="predicted"/>
<dbReference type="AlphaFoldDB" id="A0A5B7E681"/>
<gene>
    <name evidence="2" type="ORF">E2C01_021926</name>
</gene>
<dbReference type="OrthoDB" id="6077919at2759"/>
<organism evidence="2 3">
    <name type="scientific">Portunus trituberculatus</name>
    <name type="common">Swimming crab</name>
    <name type="synonym">Neptunus trituberculatus</name>
    <dbReference type="NCBI Taxonomy" id="210409"/>
    <lineage>
        <taxon>Eukaryota</taxon>
        <taxon>Metazoa</taxon>
        <taxon>Ecdysozoa</taxon>
        <taxon>Arthropoda</taxon>
        <taxon>Crustacea</taxon>
        <taxon>Multicrustacea</taxon>
        <taxon>Malacostraca</taxon>
        <taxon>Eumalacostraca</taxon>
        <taxon>Eucarida</taxon>
        <taxon>Decapoda</taxon>
        <taxon>Pleocyemata</taxon>
        <taxon>Brachyura</taxon>
        <taxon>Eubrachyura</taxon>
        <taxon>Portunoidea</taxon>
        <taxon>Portunidae</taxon>
        <taxon>Portuninae</taxon>
        <taxon>Portunus</taxon>
    </lineage>
</organism>
<feature type="region of interest" description="Disordered" evidence="1">
    <location>
        <begin position="42"/>
        <end position="74"/>
    </location>
</feature>
<feature type="compositionally biased region" description="Polar residues" evidence="1">
    <location>
        <begin position="44"/>
        <end position="68"/>
    </location>
</feature>
<feature type="compositionally biased region" description="Basic and acidic residues" evidence="1">
    <location>
        <begin position="1"/>
        <end position="10"/>
    </location>
</feature>
<accession>A0A5B7E681</accession>
<protein>
    <submittedName>
        <fullName evidence="2">Uncharacterized protein</fullName>
    </submittedName>
</protein>
<comment type="caution">
    <text evidence="2">The sequence shown here is derived from an EMBL/GenBank/DDBJ whole genome shotgun (WGS) entry which is preliminary data.</text>
</comment>
<evidence type="ECO:0000256" key="1">
    <source>
        <dbReference type="SAM" id="MobiDB-lite"/>
    </source>
</evidence>